<dbReference type="InterPro" id="IPR000048">
    <property type="entry name" value="IQ_motif_EF-hand-BS"/>
</dbReference>
<sequence>MGKSPGKWLKSLLSTKKSSKNHAEDVSPPQATWANEKHRQSFETTPEFKGLGGYDRGSNSPYRTQDGLSASYEDDCRRKSELSVRKTYPSRAITSAVKNNDYETTAAIIIQTAFRGYLARRALRALKGLVRLQALVRGHIVRRQAGTTLRCVQALVRVQASVRARRVHMSEEGNSGEQKIECRKQVDARPRKSMEGWDSSTKTLEEMEAKFQSRHEAAVKRERALAYAFSHQLRKSSQRQNPVVADVSRDETHWGWSWLERWMAARPWETACLADNEDYPQHKDETCIELGMEKRLSLAPQSQTSAFSDTHGHSSTLHSNSKDLYPQSQAMLSHEMPRRSSSPIIGSPHTGTEHTRLSHHKSPYGTYSNARQIKHIKCTPRGNSRSCDADSHGKFLNGVQYLNEKLDEELKMTKTKGHTTLETALNRKSFSGPLKSFGENALTGSLAVPGYMAATQSAKAKARSQSNPKLRPETEEKILSTFRRTSLPTEGKQNPFLWTTFRSTSAKGFPSKKASRDGAG</sequence>
<dbReference type="SMART" id="SM00015">
    <property type="entry name" value="IQ"/>
    <property type="match status" value="2"/>
</dbReference>
<dbReference type="Gene3D" id="1.20.5.190">
    <property type="match status" value="1"/>
</dbReference>
<feature type="compositionally biased region" description="Basic and acidic residues" evidence="4">
    <location>
        <begin position="178"/>
        <end position="195"/>
    </location>
</feature>
<feature type="compositionally biased region" description="Low complexity" evidence="4">
    <location>
        <begin position="339"/>
        <end position="348"/>
    </location>
</feature>
<name>A0A8T2QSA0_CERRI</name>
<evidence type="ECO:0000313" key="6">
    <source>
        <dbReference type="EMBL" id="KAH7286478.1"/>
    </source>
</evidence>
<feature type="region of interest" description="Disordered" evidence="4">
    <location>
        <begin position="298"/>
        <end position="366"/>
    </location>
</feature>
<evidence type="ECO:0000313" key="7">
    <source>
        <dbReference type="Proteomes" id="UP000825935"/>
    </source>
</evidence>
<comment type="similarity">
    <text evidence="2">Belongs to the IQD family.</text>
</comment>
<dbReference type="EMBL" id="CM035437">
    <property type="protein sequence ID" value="KAH7286478.1"/>
    <property type="molecule type" value="Genomic_DNA"/>
</dbReference>
<dbReference type="OMA" id="PWETAYP"/>
<feature type="domain" description="DUF4005" evidence="5">
    <location>
        <begin position="432"/>
        <end position="492"/>
    </location>
</feature>
<dbReference type="GO" id="GO:0005516">
    <property type="term" value="F:calmodulin binding"/>
    <property type="evidence" value="ECO:0007669"/>
    <property type="project" value="UniProtKB-KW"/>
</dbReference>
<dbReference type="Proteomes" id="UP000825935">
    <property type="component" value="Chromosome 32"/>
</dbReference>
<comment type="subunit">
    <text evidence="3">Binds to multiple calmodulin (CaM) in the presence of Ca(2+) and CaM-like proteins.</text>
</comment>
<dbReference type="EMBL" id="CM035437">
    <property type="protein sequence ID" value="KAH7286477.1"/>
    <property type="molecule type" value="Genomic_DNA"/>
</dbReference>
<evidence type="ECO:0000259" key="5">
    <source>
        <dbReference type="Pfam" id="PF13178"/>
    </source>
</evidence>
<gene>
    <name evidence="6" type="ORF">KP509_32G009100</name>
</gene>
<feature type="compositionally biased region" description="Polar residues" evidence="4">
    <location>
        <begin position="57"/>
        <end position="68"/>
    </location>
</feature>
<dbReference type="EMBL" id="CM035437">
    <property type="protein sequence ID" value="KAH7286480.1"/>
    <property type="molecule type" value="Genomic_DNA"/>
</dbReference>
<protein>
    <recommendedName>
        <fullName evidence="5">DUF4005 domain-containing protein</fullName>
    </recommendedName>
</protein>
<dbReference type="InterPro" id="IPR025064">
    <property type="entry name" value="DUF4005"/>
</dbReference>
<proteinExistence type="inferred from homology"/>
<keyword evidence="1" id="KW-0112">Calmodulin-binding</keyword>
<dbReference type="OrthoDB" id="776767at2759"/>
<reference evidence="6" key="1">
    <citation type="submission" date="2021-08" db="EMBL/GenBank/DDBJ databases">
        <title>WGS assembly of Ceratopteris richardii.</title>
        <authorList>
            <person name="Marchant D.B."/>
            <person name="Chen G."/>
            <person name="Jenkins J."/>
            <person name="Shu S."/>
            <person name="Leebens-Mack J."/>
            <person name="Grimwood J."/>
            <person name="Schmutz J."/>
            <person name="Soltis P."/>
            <person name="Soltis D."/>
            <person name="Chen Z.-H."/>
        </authorList>
    </citation>
    <scope>NUCLEOTIDE SEQUENCE</scope>
    <source>
        <strain evidence="6">Whitten #5841</strain>
        <tissue evidence="6">Leaf</tissue>
    </source>
</reference>
<dbReference type="Pfam" id="PF00612">
    <property type="entry name" value="IQ"/>
    <property type="match status" value="1"/>
</dbReference>
<accession>A0A8T2QSA0</accession>
<evidence type="ECO:0000256" key="2">
    <source>
        <dbReference type="ARBA" id="ARBA00024341"/>
    </source>
</evidence>
<evidence type="ECO:0000256" key="1">
    <source>
        <dbReference type="ARBA" id="ARBA00022860"/>
    </source>
</evidence>
<dbReference type="AlphaFoldDB" id="A0A8T2QSA0"/>
<comment type="caution">
    <text evidence="6">The sequence shown here is derived from an EMBL/GenBank/DDBJ whole genome shotgun (WGS) entry which is preliminary data.</text>
</comment>
<evidence type="ECO:0000256" key="3">
    <source>
        <dbReference type="ARBA" id="ARBA00024378"/>
    </source>
</evidence>
<dbReference type="PANTHER" id="PTHR32295">
    <property type="entry name" value="IQ-DOMAIN 5-RELATED"/>
    <property type="match status" value="1"/>
</dbReference>
<dbReference type="PROSITE" id="PS50096">
    <property type="entry name" value="IQ"/>
    <property type="match status" value="2"/>
</dbReference>
<keyword evidence="7" id="KW-1185">Reference proteome</keyword>
<dbReference type="Pfam" id="PF13178">
    <property type="entry name" value="DUF4005"/>
    <property type="match status" value="1"/>
</dbReference>
<dbReference type="PANTHER" id="PTHR32295:SF6">
    <property type="entry name" value="PROTEIN IQ-DOMAIN 18"/>
    <property type="match status" value="1"/>
</dbReference>
<evidence type="ECO:0000256" key="4">
    <source>
        <dbReference type="SAM" id="MobiDB-lite"/>
    </source>
</evidence>
<dbReference type="CDD" id="cd23767">
    <property type="entry name" value="IQCD"/>
    <property type="match status" value="1"/>
</dbReference>
<feature type="region of interest" description="Disordered" evidence="4">
    <location>
        <begin position="1"/>
        <end position="71"/>
    </location>
</feature>
<feature type="compositionally biased region" description="Polar residues" evidence="4">
    <location>
        <begin position="299"/>
        <end position="319"/>
    </location>
</feature>
<dbReference type="EMBL" id="CM035437">
    <property type="protein sequence ID" value="KAH7286479.1"/>
    <property type="molecule type" value="Genomic_DNA"/>
</dbReference>
<organism evidence="6 7">
    <name type="scientific">Ceratopteris richardii</name>
    <name type="common">Triangle waterfern</name>
    <dbReference type="NCBI Taxonomy" id="49495"/>
    <lineage>
        <taxon>Eukaryota</taxon>
        <taxon>Viridiplantae</taxon>
        <taxon>Streptophyta</taxon>
        <taxon>Embryophyta</taxon>
        <taxon>Tracheophyta</taxon>
        <taxon>Polypodiopsida</taxon>
        <taxon>Polypodiidae</taxon>
        <taxon>Polypodiales</taxon>
        <taxon>Pteridineae</taxon>
        <taxon>Pteridaceae</taxon>
        <taxon>Parkerioideae</taxon>
        <taxon>Ceratopteris</taxon>
    </lineage>
</organism>
<feature type="region of interest" description="Disordered" evidence="4">
    <location>
        <begin position="167"/>
        <end position="199"/>
    </location>
</feature>